<dbReference type="EMBL" id="JAFEKC020000020">
    <property type="protein sequence ID" value="KAK0508772.1"/>
    <property type="molecule type" value="Genomic_DNA"/>
</dbReference>
<sequence length="350" mass="38573">MVVTVWLSDPSGSKSPTHRCEPAYLIEKAHWATYPKRSLNAQRLVDTQNGASDGIDFSEKRGQKNLNSHTSPSGKPRSRPALVVQQRAFKILTNVPEISPDTVLATDNDFSPYSSTMAGAKPIKAETYKIELLPDSDEEEEKPAPPVANMTSATDLITSLLEQNSIQYAVMGGFAIHLLERPRETRDIDVCFIGGFKHIREILEQQPRLVIPSTKLASDVMKVFVKTGPGQDSCSHSHSIEVKLIESGVLGSPVDLASHCRPITLSNGKGQQRTIQTLDILYLLRSKMSTYRTRQSESDRTDILHLLKMFEDEARSASGNLDPEDVAFFVESSPQEDQKSLGGLLGVKNG</sequence>
<gene>
    <name evidence="2" type="ORF">JMJ35_009048</name>
</gene>
<feature type="region of interest" description="Disordered" evidence="1">
    <location>
        <begin position="50"/>
        <end position="80"/>
    </location>
</feature>
<dbReference type="SUPFAM" id="SSF81301">
    <property type="entry name" value="Nucleotidyltransferase"/>
    <property type="match status" value="1"/>
</dbReference>
<organism evidence="2 3">
    <name type="scientific">Cladonia borealis</name>
    <dbReference type="NCBI Taxonomy" id="184061"/>
    <lineage>
        <taxon>Eukaryota</taxon>
        <taxon>Fungi</taxon>
        <taxon>Dikarya</taxon>
        <taxon>Ascomycota</taxon>
        <taxon>Pezizomycotina</taxon>
        <taxon>Lecanoromycetes</taxon>
        <taxon>OSLEUM clade</taxon>
        <taxon>Lecanoromycetidae</taxon>
        <taxon>Lecanorales</taxon>
        <taxon>Lecanorineae</taxon>
        <taxon>Cladoniaceae</taxon>
        <taxon>Cladonia</taxon>
    </lineage>
</organism>
<evidence type="ECO:0000313" key="3">
    <source>
        <dbReference type="Proteomes" id="UP001166286"/>
    </source>
</evidence>
<protein>
    <submittedName>
        <fullName evidence="2">Uncharacterized protein</fullName>
    </submittedName>
</protein>
<proteinExistence type="predicted"/>
<evidence type="ECO:0000256" key="1">
    <source>
        <dbReference type="SAM" id="MobiDB-lite"/>
    </source>
</evidence>
<feature type="compositionally biased region" description="Polar residues" evidence="1">
    <location>
        <begin position="64"/>
        <end position="73"/>
    </location>
</feature>
<reference evidence="2" key="1">
    <citation type="submission" date="2023-03" db="EMBL/GenBank/DDBJ databases">
        <title>Complete genome of Cladonia borealis.</title>
        <authorList>
            <person name="Park H."/>
        </authorList>
    </citation>
    <scope>NUCLEOTIDE SEQUENCE</scope>
    <source>
        <strain evidence="2">ANT050790</strain>
    </source>
</reference>
<comment type="caution">
    <text evidence="2">The sequence shown here is derived from an EMBL/GenBank/DDBJ whole genome shotgun (WGS) entry which is preliminary data.</text>
</comment>
<name>A0AA39QT65_9LECA</name>
<accession>A0AA39QT65</accession>
<dbReference type="AlphaFoldDB" id="A0AA39QT65"/>
<dbReference type="InterPro" id="IPR043519">
    <property type="entry name" value="NT_sf"/>
</dbReference>
<evidence type="ECO:0000313" key="2">
    <source>
        <dbReference type="EMBL" id="KAK0508772.1"/>
    </source>
</evidence>
<dbReference type="Gene3D" id="3.30.460.40">
    <property type="match status" value="1"/>
</dbReference>
<keyword evidence="3" id="KW-1185">Reference proteome</keyword>
<dbReference type="Proteomes" id="UP001166286">
    <property type="component" value="Unassembled WGS sequence"/>
</dbReference>